<organism evidence="11">
    <name type="scientific">Candidatus Kentrum sp. TUN</name>
    <dbReference type="NCBI Taxonomy" id="2126343"/>
    <lineage>
        <taxon>Bacteria</taxon>
        <taxon>Pseudomonadati</taxon>
        <taxon>Pseudomonadota</taxon>
        <taxon>Gammaproteobacteria</taxon>
        <taxon>Candidatus Kentrum</taxon>
    </lineage>
</organism>
<evidence type="ECO:0000256" key="8">
    <source>
        <dbReference type="RuleBase" id="RU003942"/>
    </source>
</evidence>
<feature type="transmembrane region" description="Helical" evidence="9">
    <location>
        <begin position="30"/>
        <end position="51"/>
    </location>
</feature>
<dbReference type="Pfam" id="PF00893">
    <property type="entry name" value="Multi_Drug_Res"/>
    <property type="match status" value="1"/>
</dbReference>
<gene>
    <name evidence="11" type="ORF">BECKTUN1418E_GA0071001_10553</name>
    <name evidence="10" type="ORF">BECKTUN1418F_GA0071002_105715</name>
</gene>
<protein>
    <submittedName>
        <fullName evidence="11">Small multidrug resistance pump</fullName>
    </submittedName>
</protein>
<dbReference type="PANTHER" id="PTHR30561">
    <property type="entry name" value="SMR FAMILY PROTON-DEPENDENT DRUG EFFLUX TRANSPORTER SUGE"/>
    <property type="match status" value="1"/>
</dbReference>
<feature type="transmembrane region" description="Helical" evidence="9">
    <location>
        <begin position="58"/>
        <end position="79"/>
    </location>
</feature>
<dbReference type="GO" id="GO:1990961">
    <property type="term" value="P:xenobiotic detoxification by transmembrane export across the plasma membrane"/>
    <property type="evidence" value="ECO:0007669"/>
    <property type="project" value="UniProtKB-ARBA"/>
</dbReference>
<dbReference type="EMBL" id="CAADFY010000057">
    <property type="protein sequence ID" value="VFK54843.1"/>
    <property type="molecule type" value="Genomic_DNA"/>
</dbReference>
<comment type="subcellular location">
    <subcellularLocation>
        <location evidence="1 8">Cell membrane</location>
        <topology evidence="1 8">Multi-pass membrane protein</topology>
    </subcellularLocation>
</comment>
<keyword evidence="4 8" id="KW-0812">Transmembrane</keyword>
<keyword evidence="2" id="KW-0813">Transport</keyword>
<reference evidence="11" key="1">
    <citation type="submission" date="2019-02" db="EMBL/GenBank/DDBJ databases">
        <authorList>
            <person name="Gruber-Vodicka R. H."/>
            <person name="Seah K. B. B."/>
        </authorList>
    </citation>
    <scope>NUCLEOTIDE SEQUENCE</scope>
    <source>
        <strain evidence="11">BECK_BY2</strain>
        <strain evidence="10">BECK_BY3</strain>
    </source>
</reference>
<dbReference type="InterPro" id="IPR000390">
    <property type="entry name" value="Small_drug/metabolite_transptr"/>
</dbReference>
<dbReference type="InterPro" id="IPR045324">
    <property type="entry name" value="Small_multidrug_res"/>
</dbReference>
<dbReference type="GO" id="GO:0005886">
    <property type="term" value="C:plasma membrane"/>
    <property type="evidence" value="ECO:0007669"/>
    <property type="project" value="UniProtKB-SubCell"/>
</dbReference>
<name>A0A451A1L3_9GAMM</name>
<evidence type="ECO:0000313" key="10">
    <source>
        <dbReference type="EMBL" id="VFK54843.1"/>
    </source>
</evidence>
<dbReference type="PANTHER" id="PTHR30561:SF1">
    <property type="entry name" value="MULTIDRUG TRANSPORTER EMRE"/>
    <property type="match status" value="1"/>
</dbReference>
<proteinExistence type="inferred from homology"/>
<dbReference type="FunFam" id="1.10.3730.20:FF:000001">
    <property type="entry name" value="Quaternary ammonium compound resistance transporter SugE"/>
    <property type="match status" value="1"/>
</dbReference>
<sequence length="108" mass="11808">MQYWLFLTGAIILEVAGTTSMKLSEGFTRFVPSVLIFVFYSASFVALTFALKKIELSIVYAIWSGVGTALITAIGILYFREVITALKLISIIFIIIGVVGLSLGEGRH</sequence>
<keyword evidence="5 9" id="KW-1133">Transmembrane helix</keyword>
<dbReference type="InterPro" id="IPR037185">
    <property type="entry name" value="EmrE-like"/>
</dbReference>
<comment type="similarity">
    <text evidence="7 8">Belongs to the drug/metabolite transporter (DMT) superfamily. Small multidrug resistance (SMR) (TC 2.A.7.1) family.</text>
</comment>
<evidence type="ECO:0000256" key="9">
    <source>
        <dbReference type="SAM" id="Phobius"/>
    </source>
</evidence>
<evidence type="ECO:0000256" key="2">
    <source>
        <dbReference type="ARBA" id="ARBA00022448"/>
    </source>
</evidence>
<feature type="transmembrane region" description="Helical" evidence="9">
    <location>
        <begin position="85"/>
        <end position="104"/>
    </location>
</feature>
<evidence type="ECO:0000256" key="7">
    <source>
        <dbReference type="ARBA" id="ARBA00038032"/>
    </source>
</evidence>
<dbReference type="GO" id="GO:0022857">
    <property type="term" value="F:transmembrane transporter activity"/>
    <property type="evidence" value="ECO:0007669"/>
    <property type="project" value="InterPro"/>
</dbReference>
<keyword evidence="6 9" id="KW-0472">Membrane</keyword>
<evidence type="ECO:0000313" key="11">
    <source>
        <dbReference type="EMBL" id="VFK59924.1"/>
    </source>
</evidence>
<dbReference type="SUPFAM" id="SSF103481">
    <property type="entry name" value="Multidrug resistance efflux transporter EmrE"/>
    <property type="match status" value="1"/>
</dbReference>
<evidence type="ECO:0000256" key="1">
    <source>
        <dbReference type="ARBA" id="ARBA00004651"/>
    </source>
</evidence>
<evidence type="ECO:0000256" key="4">
    <source>
        <dbReference type="ARBA" id="ARBA00022692"/>
    </source>
</evidence>
<accession>A0A451A1L3</accession>
<evidence type="ECO:0000256" key="5">
    <source>
        <dbReference type="ARBA" id="ARBA00022989"/>
    </source>
</evidence>
<evidence type="ECO:0000256" key="3">
    <source>
        <dbReference type="ARBA" id="ARBA00022475"/>
    </source>
</evidence>
<keyword evidence="3" id="KW-1003">Cell membrane</keyword>
<dbReference type="Gene3D" id="1.10.3730.20">
    <property type="match status" value="1"/>
</dbReference>
<dbReference type="EMBL" id="CAADFV010000055">
    <property type="protein sequence ID" value="VFK59924.1"/>
    <property type="molecule type" value="Genomic_DNA"/>
</dbReference>
<evidence type="ECO:0000256" key="6">
    <source>
        <dbReference type="ARBA" id="ARBA00023136"/>
    </source>
</evidence>
<dbReference type="AlphaFoldDB" id="A0A451A1L3"/>